<name>A0AAY4CQI5_9TELE</name>
<dbReference type="InterPro" id="IPR035915">
    <property type="entry name" value="Plakin_repeat_sf"/>
</dbReference>
<evidence type="ECO:0000256" key="7">
    <source>
        <dbReference type="ARBA" id="ARBA00022949"/>
    </source>
</evidence>
<dbReference type="FunFam" id="3.30.160.780:FF:000001">
    <property type="entry name" value="Plectin a"/>
    <property type="match status" value="1"/>
</dbReference>
<evidence type="ECO:0000256" key="8">
    <source>
        <dbReference type="ARBA" id="ARBA00023054"/>
    </source>
</evidence>
<dbReference type="GO" id="GO:0042060">
    <property type="term" value="P:wound healing"/>
    <property type="evidence" value="ECO:0007669"/>
    <property type="project" value="TreeGrafter"/>
</dbReference>
<sequence length="442" mass="49091">MNIAYQRGYFGSDMDTILRDVSESNKGFFDPNTQENVTYQQLQSRCTIDQKTGLVLLPLQDKSKDPSAGKSTQRNTLRKRRVVIVDPDTDREMSVQEAFDRKLIDYEMFIELSEQECEWEEITITNPDGSTRLIVGDRKTGVQHDIQELLLKGVIDQSVVDQYQSGSFTLTQFADKINSKVMSGPSYSCSNIPTNVSVTLAPPAETTGDHSPVGAVFDSERMEKVSITEALRRGLVDAITAQRLLEAQACSGGIVNPESGRRISVQEASRLGLVDNDMAVRLKPAQKAYIGFEDAKTKRKMSAAEAVREKWLPYEAGQRFLEFQMMTGGLFDPDLGRRRSLEEAVQLGWLDARAAQKLQDTRHHLKALTCPRSKLKVSYREALDSCLKEEGTGVRMLPASRTSSQGISSPYNSNPGSRPGSRRGSVDLTSSARHSSSYISIS</sequence>
<dbReference type="PANTHER" id="PTHR23169:SF26">
    <property type="entry name" value="DESMOPLAKIN"/>
    <property type="match status" value="1"/>
</dbReference>
<reference evidence="11" key="1">
    <citation type="submission" date="2025-08" db="UniProtKB">
        <authorList>
            <consortium name="Ensembl"/>
        </authorList>
    </citation>
    <scope>IDENTIFICATION</scope>
</reference>
<evidence type="ECO:0000256" key="4">
    <source>
        <dbReference type="ARBA" id="ARBA00022475"/>
    </source>
</evidence>
<dbReference type="GO" id="GO:0098609">
    <property type="term" value="P:cell-cell adhesion"/>
    <property type="evidence" value="ECO:0007669"/>
    <property type="project" value="TreeGrafter"/>
</dbReference>
<dbReference type="GO" id="GO:0043588">
    <property type="term" value="P:skin development"/>
    <property type="evidence" value="ECO:0007669"/>
    <property type="project" value="TreeGrafter"/>
</dbReference>
<dbReference type="InterPro" id="IPR043197">
    <property type="entry name" value="Plakin"/>
</dbReference>
<keyword evidence="4" id="KW-1003">Cell membrane</keyword>
<dbReference type="GO" id="GO:0005198">
    <property type="term" value="F:structural molecule activity"/>
    <property type="evidence" value="ECO:0007669"/>
    <property type="project" value="TreeGrafter"/>
</dbReference>
<evidence type="ECO:0000256" key="10">
    <source>
        <dbReference type="SAM" id="MobiDB-lite"/>
    </source>
</evidence>
<protein>
    <submittedName>
        <fullName evidence="11">Uncharacterized protein</fullName>
    </submittedName>
</protein>
<keyword evidence="9" id="KW-0472">Membrane</keyword>
<feature type="region of interest" description="Disordered" evidence="10">
    <location>
        <begin position="396"/>
        <end position="442"/>
    </location>
</feature>
<comment type="similarity">
    <text evidence="3">Belongs to the plakin or cytolinker family.</text>
</comment>
<dbReference type="GO" id="GO:0005737">
    <property type="term" value="C:cytoplasm"/>
    <property type="evidence" value="ECO:0007669"/>
    <property type="project" value="TreeGrafter"/>
</dbReference>
<evidence type="ECO:0000256" key="2">
    <source>
        <dbReference type="ARBA" id="ARBA00004568"/>
    </source>
</evidence>
<dbReference type="GO" id="GO:0014704">
    <property type="term" value="C:intercalated disc"/>
    <property type="evidence" value="ECO:0007669"/>
    <property type="project" value="TreeGrafter"/>
</dbReference>
<dbReference type="GeneTree" id="ENSGT00940000162855"/>
<evidence type="ECO:0000313" key="12">
    <source>
        <dbReference type="Proteomes" id="UP000694580"/>
    </source>
</evidence>
<dbReference type="Gene3D" id="3.30.160.780">
    <property type="match status" value="1"/>
</dbReference>
<evidence type="ECO:0000313" key="11">
    <source>
        <dbReference type="Ensembl" id="ENSDCDP00010035490.1"/>
    </source>
</evidence>
<dbReference type="SUPFAM" id="SSF75399">
    <property type="entry name" value="Plakin repeat"/>
    <property type="match status" value="3"/>
</dbReference>
<evidence type="ECO:0000256" key="3">
    <source>
        <dbReference type="ARBA" id="ARBA00009109"/>
    </source>
</evidence>
<feature type="compositionally biased region" description="Polar residues" evidence="10">
    <location>
        <begin position="400"/>
        <end position="416"/>
    </location>
</feature>
<keyword evidence="7" id="KW-0965">Cell junction</keyword>
<dbReference type="GO" id="GO:0005886">
    <property type="term" value="C:plasma membrane"/>
    <property type="evidence" value="ECO:0007669"/>
    <property type="project" value="UniProtKB-SubCell"/>
</dbReference>
<dbReference type="PANTHER" id="PTHR23169">
    <property type="entry name" value="ENVOPLAKIN"/>
    <property type="match status" value="1"/>
</dbReference>
<evidence type="ECO:0000256" key="1">
    <source>
        <dbReference type="ARBA" id="ARBA00004236"/>
    </source>
</evidence>
<evidence type="ECO:0000256" key="9">
    <source>
        <dbReference type="ARBA" id="ARBA00023136"/>
    </source>
</evidence>
<dbReference type="GO" id="GO:0005882">
    <property type="term" value="C:intermediate filament"/>
    <property type="evidence" value="ECO:0007669"/>
    <property type="project" value="TreeGrafter"/>
</dbReference>
<dbReference type="Ensembl" id="ENSDCDT00010044372.1">
    <property type="protein sequence ID" value="ENSDCDP00010035490.1"/>
    <property type="gene ID" value="ENSDCDG00010022978.1"/>
</dbReference>
<dbReference type="GO" id="GO:0030057">
    <property type="term" value="C:desmosome"/>
    <property type="evidence" value="ECO:0007669"/>
    <property type="project" value="UniProtKB-SubCell"/>
</dbReference>
<organism evidence="11 12">
    <name type="scientific">Denticeps clupeoides</name>
    <name type="common">denticle herring</name>
    <dbReference type="NCBI Taxonomy" id="299321"/>
    <lineage>
        <taxon>Eukaryota</taxon>
        <taxon>Metazoa</taxon>
        <taxon>Chordata</taxon>
        <taxon>Craniata</taxon>
        <taxon>Vertebrata</taxon>
        <taxon>Euteleostomi</taxon>
        <taxon>Actinopterygii</taxon>
        <taxon>Neopterygii</taxon>
        <taxon>Teleostei</taxon>
        <taxon>Clupei</taxon>
        <taxon>Clupeiformes</taxon>
        <taxon>Denticipitoidei</taxon>
        <taxon>Denticipitidae</taxon>
        <taxon>Denticeps</taxon>
    </lineage>
</organism>
<dbReference type="Proteomes" id="UP000694580">
    <property type="component" value="Unplaced"/>
</dbReference>
<proteinExistence type="inferred from homology"/>
<feature type="compositionally biased region" description="Low complexity" evidence="10">
    <location>
        <begin position="430"/>
        <end position="442"/>
    </location>
</feature>
<dbReference type="InterPro" id="IPR001101">
    <property type="entry name" value="Plectin_repeat"/>
</dbReference>
<keyword evidence="8" id="KW-0175">Coiled coil</keyword>
<reference evidence="11" key="2">
    <citation type="submission" date="2025-09" db="UniProtKB">
        <authorList>
            <consortium name="Ensembl"/>
        </authorList>
    </citation>
    <scope>IDENTIFICATION</scope>
</reference>
<dbReference type="AlphaFoldDB" id="A0AAY4CQI5"/>
<dbReference type="SMART" id="SM00250">
    <property type="entry name" value="PLEC"/>
    <property type="match status" value="7"/>
</dbReference>
<evidence type="ECO:0000256" key="5">
    <source>
        <dbReference type="ARBA" id="ARBA00022553"/>
    </source>
</evidence>
<keyword evidence="5" id="KW-0597">Phosphoprotein</keyword>
<evidence type="ECO:0000256" key="6">
    <source>
        <dbReference type="ARBA" id="ARBA00022737"/>
    </source>
</evidence>
<dbReference type="Pfam" id="PF00681">
    <property type="entry name" value="Plectin"/>
    <property type="match status" value="3"/>
</dbReference>
<accession>A0AAY4CQI5</accession>
<dbReference type="GO" id="GO:0045104">
    <property type="term" value="P:intermediate filament cytoskeleton organization"/>
    <property type="evidence" value="ECO:0007669"/>
    <property type="project" value="InterPro"/>
</dbReference>
<dbReference type="FunFam" id="3.90.1290.10:FF:000002">
    <property type="entry name" value="Plectin a"/>
    <property type="match status" value="1"/>
</dbReference>
<comment type="subcellular location">
    <subcellularLocation>
        <location evidence="2">Cell junction</location>
        <location evidence="2">Desmosome</location>
    </subcellularLocation>
    <subcellularLocation>
        <location evidence="1">Cell membrane</location>
    </subcellularLocation>
</comment>
<keyword evidence="12" id="KW-1185">Reference proteome</keyword>
<dbReference type="Gene3D" id="3.90.1290.10">
    <property type="entry name" value="Plakin repeat"/>
    <property type="match status" value="2"/>
</dbReference>
<keyword evidence="6" id="KW-0677">Repeat</keyword>